<sequence length="221" mass="25468">MIRITFASPKGGVGKSTIIYYVTKLLSDKFKTLIVDLTDSATLSRFFGIQNNILADDNYFADKGNIGVISFSRISNNDNLNLEKITLKYEEILVDYSLILVEYPIHFYSKSIKIEYEIFNSLSKTKNYIFSVTIPQDIIIKSTLNYASSLISYLSSINKDIYDEALIINMIKDTKIKNITNYHNNVFSIKFNYDLIFKGFYNVDPPDDFLQISKFIENLIE</sequence>
<name>A0A2T9X1W1_9CREN</name>
<dbReference type="Proteomes" id="UP000245638">
    <property type="component" value="Unassembled WGS sequence"/>
</dbReference>
<evidence type="ECO:0000259" key="1">
    <source>
        <dbReference type="Pfam" id="PF01656"/>
    </source>
</evidence>
<dbReference type="Gene3D" id="3.40.50.300">
    <property type="entry name" value="P-loop containing nucleotide triphosphate hydrolases"/>
    <property type="match status" value="1"/>
</dbReference>
<feature type="domain" description="CobQ/CobB/MinD/ParA nucleotide binding" evidence="1">
    <location>
        <begin position="4"/>
        <end position="171"/>
    </location>
</feature>
<dbReference type="EMBL" id="QEFD01000234">
    <property type="protein sequence ID" value="PVU74080.1"/>
    <property type="molecule type" value="Genomic_DNA"/>
</dbReference>
<dbReference type="SUPFAM" id="SSF52540">
    <property type="entry name" value="P-loop containing nucleoside triphosphate hydrolases"/>
    <property type="match status" value="1"/>
</dbReference>
<gene>
    <name evidence="2" type="ORF">DDW13_08930</name>
</gene>
<dbReference type="AlphaFoldDB" id="A0A2T9X1W1"/>
<dbReference type="InterPro" id="IPR027417">
    <property type="entry name" value="P-loop_NTPase"/>
</dbReference>
<dbReference type="Pfam" id="PF01656">
    <property type="entry name" value="CbiA"/>
    <property type="match status" value="1"/>
</dbReference>
<comment type="caution">
    <text evidence="2">The sequence shown here is derived from an EMBL/GenBank/DDBJ whole genome shotgun (WGS) entry which is preliminary data.</text>
</comment>
<accession>A0A2T9X1W1</accession>
<proteinExistence type="predicted"/>
<organism evidence="2 3">
    <name type="scientific">Acidianus hospitalis</name>
    <dbReference type="NCBI Taxonomy" id="563177"/>
    <lineage>
        <taxon>Archaea</taxon>
        <taxon>Thermoproteota</taxon>
        <taxon>Thermoprotei</taxon>
        <taxon>Sulfolobales</taxon>
        <taxon>Sulfolobaceae</taxon>
        <taxon>Acidianus</taxon>
    </lineage>
</organism>
<protein>
    <recommendedName>
        <fullName evidence="1">CobQ/CobB/MinD/ParA nucleotide binding domain-containing protein</fullName>
    </recommendedName>
</protein>
<reference evidence="2 3" key="1">
    <citation type="journal article" date="2015" name="Appl. Environ. Microbiol.">
        <title>Nanoarchaeota, Their Sulfolobales Host, and Nanoarchaeota Virus Distribution across Yellowstone National Park Hot Springs.</title>
        <authorList>
            <person name="Munson-McGee J.H."/>
            <person name="Field E.K."/>
            <person name="Bateson M."/>
            <person name="Rooney C."/>
            <person name="Stepanauskas R."/>
            <person name="Young M.J."/>
        </authorList>
    </citation>
    <scope>NUCLEOTIDE SEQUENCE [LARGE SCALE GENOMIC DNA]</scope>
    <source>
        <strain evidence="2">SCGC AC-742_N10</strain>
    </source>
</reference>
<dbReference type="InterPro" id="IPR002586">
    <property type="entry name" value="CobQ/CobB/MinD/ParA_Nub-bd_dom"/>
</dbReference>
<evidence type="ECO:0000313" key="3">
    <source>
        <dbReference type="Proteomes" id="UP000245638"/>
    </source>
</evidence>
<evidence type="ECO:0000313" key="2">
    <source>
        <dbReference type="EMBL" id="PVU74080.1"/>
    </source>
</evidence>